<protein>
    <submittedName>
        <fullName evidence="1">Uncharacterized protein</fullName>
    </submittedName>
</protein>
<accession>A0A4R8H347</accession>
<evidence type="ECO:0000313" key="1">
    <source>
        <dbReference type="EMBL" id="TDX48874.1"/>
    </source>
</evidence>
<sequence length="79" mass="9127">MYCPKCGSTGIIITSIFKGVRYIVCEKCEEEFSIKCHAKVGQEMLNKLRFNLQRAYENKAKGSLLEDSKIFFEKLNQKV</sequence>
<comment type="caution">
    <text evidence="1">The sequence shown here is derived from an EMBL/GenBank/DDBJ whole genome shotgun (WGS) entry which is preliminary data.</text>
</comment>
<organism evidence="1 2">
    <name type="scientific">Orenia marismortui</name>
    <dbReference type="NCBI Taxonomy" id="46469"/>
    <lineage>
        <taxon>Bacteria</taxon>
        <taxon>Bacillati</taxon>
        <taxon>Bacillota</taxon>
        <taxon>Clostridia</taxon>
        <taxon>Halanaerobiales</taxon>
        <taxon>Halobacteroidaceae</taxon>
        <taxon>Orenia</taxon>
    </lineage>
</organism>
<evidence type="ECO:0000313" key="2">
    <source>
        <dbReference type="Proteomes" id="UP000295832"/>
    </source>
</evidence>
<dbReference type="RefSeq" id="WP_134117904.1">
    <property type="nucleotide sequence ID" value="NZ_SOEG01000025.1"/>
</dbReference>
<proteinExistence type="predicted"/>
<keyword evidence="2" id="KW-1185">Reference proteome</keyword>
<gene>
    <name evidence="1" type="ORF">C7959_12553</name>
</gene>
<dbReference type="EMBL" id="SOEG01000025">
    <property type="protein sequence ID" value="TDX48874.1"/>
    <property type="molecule type" value="Genomic_DNA"/>
</dbReference>
<reference evidence="1 2" key="1">
    <citation type="submission" date="2019-03" db="EMBL/GenBank/DDBJ databases">
        <title>Subsurface microbial communities from deep shales in Ohio and West Virginia, USA.</title>
        <authorList>
            <person name="Wrighton K."/>
        </authorList>
    </citation>
    <scope>NUCLEOTIDE SEQUENCE [LARGE SCALE GENOMIC DNA]</scope>
    <source>
        <strain evidence="1 2">MSL 6dP</strain>
    </source>
</reference>
<dbReference type="AlphaFoldDB" id="A0A4R8H347"/>
<name>A0A4R8H347_9FIRM</name>
<dbReference type="Proteomes" id="UP000295832">
    <property type="component" value="Unassembled WGS sequence"/>
</dbReference>